<evidence type="ECO:0008006" key="7">
    <source>
        <dbReference type="Google" id="ProtNLM"/>
    </source>
</evidence>
<dbReference type="InterPro" id="IPR002110">
    <property type="entry name" value="Ankyrin_rpt"/>
</dbReference>
<keyword evidence="1" id="KW-0677">Repeat</keyword>
<dbReference type="InterPro" id="IPR056884">
    <property type="entry name" value="NPHP3-like_N"/>
</dbReference>
<dbReference type="InterPro" id="IPR027417">
    <property type="entry name" value="P-loop_NTPase"/>
</dbReference>
<keyword evidence="6" id="KW-1185">Reference proteome</keyword>
<dbReference type="Pfam" id="PF22939">
    <property type="entry name" value="WHD_GPIID"/>
    <property type="match status" value="1"/>
</dbReference>
<feature type="repeat" description="ANK" evidence="2">
    <location>
        <begin position="697"/>
        <end position="725"/>
    </location>
</feature>
<dbReference type="InterPro" id="IPR036770">
    <property type="entry name" value="Ankyrin_rpt-contain_sf"/>
</dbReference>
<evidence type="ECO:0000259" key="3">
    <source>
        <dbReference type="Pfam" id="PF22939"/>
    </source>
</evidence>
<protein>
    <recommendedName>
        <fullName evidence="7">Ankyrin repeat protein</fullName>
    </recommendedName>
</protein>
<dbReference type="PANTHER" id="PTHR10039">
    <property type="entry name" value="AMELOGENIN"/>
    <property type="match status" value="1"/>
</dbReference>
<gene>
    <name evidence="5" type="ORF">GQ607_008909</name>
</gene>
<dbReference type="EMBL" id="WOWK01000048">
    <property type="protein sequence ID" value="KAF0323937.1"/>
    <property type="molecule type" value="Genomic_DNA"/>
</dbReference>
<evidence type="ECO:0000313" key="6">
    <source>
        <dbReference type="Proteomes" id="UP000434172"/>
    </source>
</evidence>
<reference evidence="5 6" key="1">
    <citation type="submission" date="2019-12" db="EMBL/GenBank/DDBJ databases">
        <title>A genome sequence resource for the geographically widespread anthracnose pathogen Colletotrichum asianum.</title>
        <authorList>
            <person name="Meng Y."/>
        </authorList>
    </citation>
    <scope>NUCLEOTIDE SEQUENCE [LARGE SCALE GENOMIC DNA]</scope>
    <source>
        <strain evidence="5 6">ICMP 18580</strain>
    </source>
</reference>
<sequence>MAEALTVIEVAAFITEVVDRLCTYVSAVRSAKDDIRKLTQELFALKGAMYQVNLQTRSDSFEPWQTQVQSVLALTNETLDAMQKKLGTPSTSKVGQAIQSLTWPFKSDDVEHYLATIERSKTWFIMILMRDSVDTTATVLTEMQRLTSMVRQDILDKKNHQELEETADLLKWLSPVNSKDKLRDSAADRVPGSGQWIHAGRFSAWEEGGPTNWPVFWIAGRSGSGKTVLFSHLVEKLQERIDSDALDATSKVGLGFHCCSLDDTASQAIPNVFGSILAQIGAARPEILDHVRPLRQSGNTLIPQNNLSITQIHEVMDQALGLFDIFYLTIDALNETSHEALIIQILLDLCEKHANLRVLVTCTHEPVDASPKIYLRQMNTESIHSDIELYVKHRLSNERSLQTLRPEIQEEIRTKIVSDADGTFRWAKVCMDRLSVLRTPRDVKRALKDMPSTLNETYAAILNRIPQQDREIAREALTWLSFSLRPLGLEELAEAVVVEENDTDIDNDCRLNDPSIIPQICQDLVHVSKKTVTLAHDSIRTCLQSDWIRTSDASDFALDTTEGHRKMMRKCLAYLNFNPFASGPTNKQRQMDSRFAKYPLLDYAATMWPIHSERFAMAEADERLILDFFETKKHSNGGPFESWVQYIMQTINLNAIRNTEPLYYAVSYGMTSILKLLLRPEHKVDVNKKGGRFYSPPLFVAVWKGNVEDAKLLLRAGANPDAYDTIGQTSRRLAVSRDMDELVELIDELWPDKVWHTVALKAERRKKSERWERFKQDSARRRMESQQLRIEWVES</sequence>
<feature type="domain" description="GPI inositol-deacylase winged helix" evidence="3">
    <location>
        <begin position="469"/>
        <end position="558"/>
    </location>
</feature>
<keyword evidence="2" id="KW-0040">ANK repeat</keyword>
<name>A0A8H3WDP0_9PEZI</name>
<dbReference type="SUPFAM" id="SSF52540">
    <property type="entry name" value="P-loop containing nucleoside triphosphate hydrolases"/>
    <property type="match status" value="1"/>
</dbReference>
<dbReference type="Pfam" id="PF12796">
    <property type="entry name" value="Ank_2"/>
    <property type="match status" value="1"/>
</dbReference>
<dbReference type="AlphaFoldDB" id="A0A8H3WDP0"/>
<accession>A0A8H3WDP0</accession>
<dbReference type="SUPFAM" id="SSF48403">
    <property type="entry name" value="Ankyrin repeat"/>
    <property type="match status" value="1"/>
</dbReference>
<dbReference type="Gene3D" id="3.40.50.300">
    <property type="entry name" value="P-loop containing nucleotide triphosphate hydrolases"/>
    <property type="match status" value="1"/>
</dbReference>
<proteinExistence type="predicted"/>
<evidence type="ECO:0000259" key="4">
    <source>
        <dbReference type="Pfam" id="PF24883"/>
    </source>
</evidence>
<organism evidence="5 6">
    <name type="scientific">Colletotrichum asianum</name>
    <dbReference type="NCBI Taxonomy" id="702518"/>
    <lineage>
        <taxon>Eukaryota</taxon>
        <taxon>Fungi</taxon>
        <taxon>Dikarya</taxon>
        <taxon>Ascomycota</taxon>
        <taxon>Pezizomycotina</taxon>
        <taxon>Sordariomycetes</taxon>
        <taxon>Hypocreomycetidae</taxon>
        <taxon>Glomerellales</taxon>
        <taxon>Glomerellaceae</taxon>
        <taxon>Colletotrichum</taxon>
        <taxon>Colletotrichum gloeosporioides species complex</taxon>
    </lineage>
</organism>
<dbReference type="PANTHER" id="PTHR10039:SF16">
    <property type="entry name" value="GPI INOSITOL-DEACYLASE"/>
    <property type="match status" value="1"/>
</dbReference>
<dbReference type="InterPro" id="IPR054471">
    <property type="entry name" value="GPIID_WHD"/>
</dbReference>
<dbReference type="OrthoDB" id="1577640at2759"/>
<feature type="domain" description="Nephrocystin 3-like N-terminal" evidence="4">
    <location>
        <begin position="192"/>
        <end position="362"/>
    </location>
</feature>
<dbReference type="SMART" id="SM00248">
    <property type="entry name" value="ANK"/>
    <property type="match status" value="2"/>
</dbReference>
<dbReference type="PROSITE" id="PS50088">
    <property type="entry name" value="ANK_REPEAT"/>
    <property type="match status" value="1"/>
</dbReference>
<evidence type="ECO:0000256" key="2">
    <source>
        <dbReference type="PROSITE-ProRule" id="PRU00023"/>
    </source>
</evidence>
<dbReference type="Gene3D" id="1.25.40.20">
    <property type="entry name" value="Ankyrin repeat-containing domain"/>
    <property type="match status" value="1"/>
</dbReference>
<evidence type="ECO:0000256" key="1">
    <source>
        <dbReference type="ARBA" id="ARBA00022737"/>
    </source>
</evidence>
<dbReference type="Pfam" id="PF24883">
    <property type="entry name" value="NPHP3_N"/>
    <property type="match status" value="1"/>
</dbReference>
<evidence type="ECO:0000313" key="5">
    <source>
        <dbReference type="EMBL" id="KAF0323937.1"/>
    </source>
</evidence>
<comment type="caution">
    <text evidence="5">The sequence shown here is derived from an EMBL/GenBank/DDBJ whole genome shotgun (WGS) entry which is preliminary data.</text>
</comment>
<dbReference type="Proteomes" id="UP000434172">
    <property type="component" value="Unassembled WGS sequence"/>
</dbReference>